<dbReference type="EMBL" id="CAMTCP010000241">
    <property type="protein sequence ID" value="CAI3628156.1"/>
    <property type="molecule type" value="Genomic_DNA"/>
</dbReference>
<evidence type="ECO:0000313" key="2">
    <source>
        <dbReference type="Proteomes" id="UP001189143"/>
    </source>
</evidence>
<evidence type="ECO:0000313" key="1">
    <source>
        <dbReference type="EMBL" id="CAI3628156.1"/>
    </source>
</evidence>
<sequence>MKDKKNICIIEDKYIVWNQNLVDNNRNPIPKNIVFYQL</sequence>
<name>A0AAD1YGQ2_9CLOT</name>
<accession>A0AAD1YGQ2</accession>
<protein>
    <submittedName>
        <fullName evidence="1">Uncharacterized protein</fullName>
    </submittedName>
</protein>
<dbReference type="AlphaFoldDB" id="A0AAD1YGQ2"/>
<proteinExistence type="predicted"/>
<reference evidence="1" key="1">
    <citation type="submission" date="2022-10" db="EMBL/GenBank/DDBJ databases">
        <authorList>
            <person name="Aires J."/>
            <person name="Mesa V."/>
        </authorList>
    </citation>
    <scope>NUCLEOTIDE SEQUENCE</scope>
    <source>
        <strain evidence="1">Clostridium neonatale JD116</strain>
    </source>
</reference>
<organism evidence="1 2">
    <name type="scientific">Clostridium neonatale</name>
    <dbReference type="NCBI Taxonomy" id="137838"/>
    <lineage>
        <taxon>Bacteria</taxon>
        <taxon>Bacillati</taxon>
        <taxon>Bacillota</taxon>
        <taxon>Clostridia</taxon>
        <taxon>Eubacteriales</taxon>
        <taxon>Clostridiaceae</taxon>
        <taxon>Clostridium</taxon>
    </lineage>
</organism>
<gene>
    <name evidence="1" type="ORF">CNEO2_430044</name>
</gene>
<dbReference type="Proteomes" id="UP001189143">
    <property type="component" value="Unassembled WGS sequence"/>
</dbReference>
<comment type="caution">
    <text evidence="1">The sequence shown here is derived from an EMBL/GenBank/DDBJ whole genome shotgun (WGS) entry which is preliminary data.</text>
</comment>